<organism evidence="1 2">
    <name type="scientific">Dentiscutata heterogama</name>
    <dbReference type="NCBI Taxonomy" id="1316150"/>
    <lineage>
        <taxon>Eukaryota</taxon>
        <taxon>Fungi</taxon>
        <taxon>Fungi incertae sedis</taxon>
        <taxon>Mucoromycota</taxon>
        <taxon>Glomeromycotina</taxon>
        <taxon>Glomeromycetes</taxon>
        <taxon>Diversisporales</taxon>
        <taxon>Gigasporaceae</taxon>
        <taxon>Dentiscutata</taxon>
    </lineage>
</organism>
<protein>
    <submittedName>
        <fullName evidence="1">631_t:CDS:1</fullName>
    </submittedName>
</protein>
<feature type="non-terminal residue" evidence="1">
    <location>
        <position position="1"/>
    </location>
</feature>
<name>A0ACA9PTP9_9GLOM</name>
<dbReference type="Proteomes" id="UP000789702">
    <property type="component" value="Unassembled WGS sequence"/>
</dbReference>
<reference evidence="1" key="1">
    <citation type="submission" date="2021-06" db="EMBL/GenBank/DDBJ databases">
        <authorList>
            <person name="Kallberg Y."/>
            <person name="Tangrot J."/>
            <person name="Rosling A."/>
        </authorList>
    </citation>
    <scope>NUCLEOTIDE SEQUENCE</scope>
    <source>
        <strain evidence="1">IL203A</strain>
    </source>
</reference>
<evidence type="ECO:0000313" key="2">
    <source>
        <dbReference type="Proteomes" id="UP000789702"/>
    </source>
</evidence>
<sequence length="48" mass="5745">MLSEDENKSIMDIENQTDNKENTTNNEVNDENTMNYKYVMDDDKRIIE</sequence>
<comment type="caution">
    <text evidence="1">The sequence shown here is derived from an EMBL/GenBank/DDBJ whole genome shotgun (WGS) entry which is preliminary data.</text>
</comment>
<evidence type="ECO:0000313" key="1">
    <source>
        <dbReference type="EMBL" id="CAG8721645.1"/>
    </source>
</evidence>
<accession>A0ACA9PTP9</accession>
<gene>
    <name evidence="1" type="ORF">DHETER_LOCUS12869</name>
</gene>
<dbReference type="EMBL" id="CAJVPU010033129">
    <property type="protein sequence ID" value="CAG8721645.1"/>
    <property type="molecule type" value="Genomic_DNA"/>
</dbReference>
<proteinExistence type="predicted"/>
<keyword evidence="2" id="KW-1185">Reference proteome</keyword>